<evidence type="ECO:0000313" key="1">
    <source>
        <dbReference type="EMBL" id="OLT60236.1"/>
    </source>
</evidence>
<gene>
    <name evidence="1" type="ORF">BJP37_15595</name>
</gene>
<evidence type="ECO:0000313" key="2">
    <source>
        <dbReference type="Proteomes" id="UP000186657"/>
    </source>
</evidence>
<proteinExistence type="predicted"/>
<dbReference type="Proteomes" id="UP000186657">
    <property type="component" value="Unassembled WGS sequence"/>
</dbReference>
<comment type="caution">
    <text evidence="1">The sequence shown here is derived from an EMBL/GenBank/DDBJ whole genome shotgun (WGS) entry which is preliminary data.</text>
</comment>
<reference evidence="1 2" key="1">
    <citation type="submission" date="2016-10" db="EMBL/GenBank/DDBJ databases">
        <title>Comparative genomics uncovers the prolific and rare metabolic potential of the cyanobacterial genus Moorea.</title>
        <authorList>
            <person name="Leao T."/>
            <person name="Castelao G."/>
            <person name="Korobeynikov A."/>
            <person name="Monroe E.A."/>
            <person name="Podell S."/>
            <person name="Glukhov E."/>
            <person name="Allen E."/>
            <person name="Gerwick W.H."/>
            <person name="Gerwick L."/>
        </authorList>
    </citation>
    <scope>NUCLEOTIDE SEQUENCE [LARGE SCALE GENOMIC DNA]</scope>
    <source>
        <strain evidence="1 2">PNG5-198</strain>
    </source>
</reference>
<sequence>MEKIGREMVRWSYGDNFPQAMQGGSAVLGIPPMSDYRLGITGFLDEQLHQEIFIVGVFGKFDQH</sequence>
<dbReference type="AlphaFoldDB" id="A0A1U7N2T0"/>
<keyword evidence="2" id="KW-1185">Reference proteome</keyword>
<accession>A0A1U7N2T0</accession>
<organism evidence="1 2">
    <name type="scientific">Moorena bouillonii PNG</name>
    <dbReference type="NCBI Taxonomy" id="568701"/>
    <lineage>
        <taxon>Bacteria</taxon>
        <taxon>Bacillati</taxon>
        <taxon>Cyanobacteriota</taxon>
        <taxon>Cyanophyceae</taxon>
        <taxon>Coleofasciculales</taxon>
        <taxon>Coleofasciculaceae</taxon>
        <taxon>Moorena</taxon>
    </lineage>
</organism>
<name>A0A1U7N2T0_9CYAN</name>
<dbReference type="EMBL" id="MKZS01000001">
    <property type="protein sequence ID" value="OLT60236.1"/>
    <property type="molecule type" value="Genomic_DNA"/>
</dbReference>
<protein>
    <submittedName>
        <fullName evidence="1">Uncharacterized protein</fullName>
    </submittedName>
</protein>